<dbReference type="AlphaFoldDB" id="A0A6A4GFC1"/>
<dbReference type="EMBL" id="ML770194">
    <property type="protein sequence ID" value="KAE9384204.1"/>
    <property type="molecule type" value="Genomic_DNA"/>
</dbReference>
<dbReference type="OrthoDB" id="3214991at2759"/>
<proteinExistence type="predicted"/>
<sequence>MPNFLLELHIPLLIKTFTSYLPHSMDPSNSKQLLSFLRQNSALLAQLLIPQPPEGSQQSPPSATPVQPASHSGIISPQQFPPPSQPAAAAPPQPVTQALSIPAAPIRPYSSLNMLATVAARGAPSSSTSFPAQTAIGRVNQERLEHSASSGDNVSGSEKKRTKRKAKRAPALDAVTPMIDHTLNTAGDGSVVVNLEVLVRFAMPNCQDLRDFGLPRTFYHYTRHITSFKALLRLVGLLHIFDNLPVTTRVHDLMKHLVDLCTQAGVQFPDTPGRRSLFSSEEMLPIELLGFTSNSHINNSTRTPRLITVFVDGAMTLADVVNNVQQFAIARHVVTSENHFILNFAIRSNETIFDVDLNELCLGSDRNIQPHRCLGLCTYGLFRSDIDAELDLEYEALDEEAIENHCVASDSSGEEDAVVAQLLVPQSNALAEPSNAAAGSSSMRANVGAEPSLPTNAHPSARAPSAVSNAAAGLETRSAFQLVEIPVAKLWDSSYTPPARLDSLPKFFSFEHKTHIFNVISTQFGEVNGLECPGIEVKGPSLDAMVNEFIAHMRHVARCQDWTPLLCESRTFVQVRVNELGAFLEGLKLPCKDSFDLTQIAHSYFGGASAFVVDLMCTTINSLADLRFTIRENLSERDKRALCDAFAVAGHYHGSSFSTLFQEFLEGVGAPSAGVHPEQYDPLVASTLKNIDQPTYRMKMFCWAALGAPRAILDEDPIKVRLVSDEGTISFKTCTCYMLIPVSHLIRLLRWPYDESSELRNVKAAVHNWLLTEILNGIGVYSIL</sequence>
<feature type="region of interest" description="Disordered" evidence="1">
    <location>
        <begin position="51"/>
        <end position="95"/>
    </location>
</feature>
<feature type="compositionally biased region" description="Polar residues" evidence="1">
    <location>
        <begin position="147"/>
        <end position="156"/>
    </location>
</feature>
<feature type="compositionally biased region" description="Low complexity" evidence="1">
    <location>
        <begin position="51"/>
        <end position="61"/>
    </location>
</feature>
<feature type="region of interest" description="Disordered" evidence="1">
    <location>
        <begin position="433"/>
        <end position="464"/>
    </location>
</feature>
<dbReference type="Proteomes" id="UP000799118">
    <property type="component" value="Unassembled WGS sequence"/>
</dbReference>
<feature type="compositionally biased region" description="Polar residues" evidence="1">
    <location>
        <begin position="64"/>
        <end position="76"/>
    </location>
</feature>
<feature type="compositionally biased region" description="Pro residues" evidence="1">
    <location>
        <begin position="79"/>
        <end position="94"/>
    </location>
</feature>
<reference evidence="2" key="1">
    <citation type="journal article" date="2019" name="Environ. Microbiol.">
        <title>Fungal ecological strategies reflected in gene transcription - a case study of two litter decomposers.</title>
        <authorList>
            <person name="Barbi F."/>
            <person name="Kohler A."/>
            <person name="Barry K."/>
            <person name="Baskaran P."/>
            <person name="Daum C."/>
            <person name="Fauchery L."/>
            <person name="Ihrmark K."/>
            <person name="Kuo A."/>
            <person name="LaButti K."/>
            <person name="Lipzen A."/>
            <person name="Morin E."/>
            <person name="Grigoriev I.V."/>
            <person name="Henrissat B."/>
            <person name="Lindahl B."/>
            <person name="Martin F."/>
        </authorList>
    </citation>
    <scope>NUCLEOTIDE SEQUENCE</scope>
    <source>
        <strain evidence="2">JB14</strain>
    </source>
</reference>
<keyword evidence="3" id="KW-1185">Reference proteome</keyword>
<gene>
    <name evidence="2" type="ORF">BT96DRAFT_1008309</name>
</gene>
<evidence type="ECO:0000313" key="3">
    <source>
        <dbReference type="Proteomes" id="UP000799118"/>
    </source>
</evidence>
<evidence type="ECO:0000256" key="1">
    <source>
        <dbReference type="SAM" id="MobiDB-lite"/>
    </source>
</evidence>
<accession>A0A6A4GFC1</accession>
<organism evidence="2 3">
    <name type="scientific">Gymnopus androsaceus JB14</name>
    <dbReference type="NCBI Taxonomy" id="1447944"/>
    <lineage>
        <taxon>Eukaryota</taxon>
        <taxon>Fungi</taxon>
        <taxon>Dikarya</taxon>
        <taxon>Basidiomycota</taxon>
        <taxon>Agaricomycotina</taxon>
        <taxon>Agaricomycetes</taxon>
        <taxon>Agaricomycetidae</taxon>
        <taxon>Agaricales</taxon>
        <taxon>Marasmiineae</taxon>
        <taxon>Omphalotaceae</taxon>
        <taxon>Gymnopus</taxon>
    </lineage>
</organism>
<evidence type="ECO:0000313" key="2">
    <source>
        <dbReference type="EMBL" id="KAE9384204.1"/>
    </source>
</evidence>
<protein>
    <submittedName>
        <fullName evidence="2">Uncharacterized protein</fullName>
    </submittedName>
</protein>
<feature type="region of interest" description="Disordered" evidence="1">
    <location>
        <begin position="144"/>
        <end position="170"/>
    </location>
</feature>
<name>A0A6A4GFC1_9AGAR</name>